<dbReference type="EMBL" id="JOJR01000134">
    <property type="protein sequence ID" value="RCN44257.1"/>
    <property type="molecule type" value="Genomic_DNA"/>
</dbReference>
<keyword evidence="3" id="KW-1185">Reference proteome</keyword>
<name>A0A368GMX1_ANCCA</name>
<evidence type="ECO:0000256" key="1">
    <source>
        <dbReference type="SAM" id="MobiDB-lite"/>
    </source>
</evidence>
<accession>A0A368GMX1</accession>
<proteinExistence type="predicted"/>
<dbReference type="Proteomes" id="UP000252519">
    <property type="component" value="Unassembled WGS sequence"/>
</dbReference>
<dbReference type="AlphaFoldDB" id="A0A368GMX1"/>
<comment type="caution">
    <text evidence="2">The sequence shown here is derived from an EMBL/GenBank/DDBJ whole genome shotgun (WGS) entry which is preliminary data.</text>
</comment>
<evidence type="ECO:0000313" key="3">
    <source>
        <dbReference type="Proteomes" id="UP000252519"/>
    </source>
</evidence>
<organism evidence="2 3">
    <name type="scientific">Ancylostoma caninum</name>
    <name type="common">Dog hookworm</name>
    <dbReference type="NCBI Taxonomy" id="29170"/>
    <lineage>
        <taxon>Eukaryota</taxon>
        <taxon>Metazoa</taxon>
        <taxon>Ecdysozoa</taxon>
        <taxon>Nematoda</taxon>
        <taxon>Chromadorea</taxon>
        <taxon>Rhabditida</taxon>
        <taxon>Rhabditina</taxon>
        <taxon>Rhabditomorpha</taxon>
        <taxon>Strongyloidea</taxon>
        <taxon>Ancylostomatidae</taxon>
        <taxon>Ancylostomatinae</taxon>
        <taxon>Ancylostoma</taxon>
    </lineage>
</organism>
<feature type="region of interest" description="Disordered" evidence="1">
    <location>
        <begin position="101"/>
        <end position="146"/>
    </location>
</feature>
<sequence length="146" mass="16693">MRYIDKLKAMDEVDYLFLLEAIEQDAKKAKCDISAPYDWEITSQEAVELVPNAEPILWIYGTLTQETQGDEAACLFGTDSHGNKSNEVVWLPGIAELRTQSEDDPAWLHDTEENRTQSEDEPVWHHGENRTHRTQSDEVTDISQSD</sequence>
<reference evidence="2 3" key="1">
    <citation type="submission" date="2014-10" db="EMBL/GenBank/DDBJ databases">
        <title>Draft genome of the hookworm Ancylostoma caninum.</title>
        <authorList>
            <person name="Mitreva M."/>
        </authorList>
    </citation>
    <scope>NUCLEOTIDE SEQUENCE [LARGE SCALE GENOMIC DNA]</scope>
    <source>
        <strain evidence="2 3">Baltimore</strain>
    </source>
</reference>
<feature type="compositionally biased region" description="Basic and acidic residues" evidence="1">
    <location>
        <begin position="106"/>
        <end position="136"/>
    </location>
</feature>
<gene>
    <name evidence="2" type="ORF">ANCCAN_09775</name>
</gene>
<evidence type="ECO:0000313" key="2">
    <source>
        <dbReference type="EMBL" id="RCN44257.1"/>
    </source>
</evidence>
<dbReference type="STRING" id="29170.A0A368GMX1"/>
<protein>
    <submittedName>
        <fullName evidence="2">Uncharacterized protein</fullName>
    </submittedName>
</protein>